<comment type="caution">
    <text evidence="3">The sequence shown here is derived from an EMBL/GenBank/DDBJ whole genome shotgun (WGS) entry which is preliminary data.</text>
</comment>
<dbReference type="InterPro" id="IPR037219">
    <property type="entry name" value="Peptidase_M41-like"/>
</dbReference>
<keyword evidence="1" id="KW-0175">Coiled coil</keyword>
<feature type="compositionally biased region" description="Low complexity" evidence="2">
    <location>
        <begin position="256"/>
        <end position="265"/>
    </location>
</feature>
<dbReference type="EMBL" id="JAGPXE010000004">
    <property type="protein sequence ID" value="MBQ0924612.1"/>
    <property type="molecule type" value="Genomic_DNA"/>
</dbReference>
<organism evidence="3 4">
    <name type="scientific">Saccharopolyspora endophytica</name>
    <dbReference type="NCBI Taxonomy" id="543886"/>
    <lineage>
        <taxon>Bacteria</taxon>
        <taxon>Bacillati</taxon>
        <taxon>Actinomycetota</taxon>
        <taxon>Actinomycetes</taxon>
        <taxon>Pseudonocardiales</taxon>
        <taxon>Pseudonocardiaceae</taxon>
        <taxon>Saccharopolyspora</taxon>
    </lineage>
</organism>
<feature type="coiled-coil region" evidence="1">
    <location>
        <begin position="177"/>
        <end position="211"/>
    </location>
</feature>
<evidence type="ECO:0000256" key="1">
    <source>
        <dbReference type="SAM" id="Coils"/>
    </source>
</evidence>
<protein>
    <recommendedName>
        <fullName evidence="5">Chemotaxis protein</fullName>
    </recommendedName>
</protein>
<proteinExistence type="predicted"/>
<feature type="region of interest" description="Disordered" evidence="2">
    <location>
        <begin position="225"/>
        <end position="271"/>
    </location>
</feature>
<keyword evidence="4" id="KW-1185">Reference proteome</keyword>
<gene>
    <name evidence="3" type="ORF">KBO27_11710</name>
</gene>
<evidence type="ECO:0000313" key="3">
    <source>
        <dbReference type="EMBL" id="MBQ0924612.1"/>
    </source>
</evidence>
<reference evidence="3 4" key="1">
    <citation type="submission" date="2021-04" db="EMBL/GenBank/DDBJ databases">
        <title>Whole-genome sequencing of Saccharopolyspora endophytica KCTC 19397.</title>
        <authorList>
            <person name="Ay H."/>
            <person name="Saygin H."/>
            <person name="Sahin N."/>
        </authorList>
    </citation>
    <scope>NUCLEOTIDE SEQUENCE [LARGE SCALE GENOMIC DNA]</scope>
    <source>
        <strain evidence="3 4">KCTC 19397</strain>
    </source>
</reference>
<evidence type="ECO:0000256" key="2">
    <source>
        <dbReference type="SAM" id="MobiDB-lite"/>
    </source>
</evidence>
<evidence type="ECO:0008006" key="5">
    <source>
        <dbReference type="Google" id="ProtNLM"/>
    </source>
</evidence>
<accession>A0ABS5DE92</accession>
<name>A0ABS5DE92_9PSEU</name>
<sequence length="355" mass="37750">MEASPVANLDQILCQRHGDDVLELGWAPLYERWIHSKPDCEDCLAKVRRIPSPDGHIKVLPWVGVPQALGVEQKAGHEAAHAVVGKHRGLVVNSAWVGDDVVEIFGGRSMARGGGVDFEPFAGHLLADVAAMAFAGWAADRVWLKAQGLQGNRAAELAAAASSGIDMDLLFGQNAPMDVYLDAKREADELVREHEREISAVQDELIRHQHLGAEAITAAMDLAHRRTPPAPSNTNKPQTSDDTTTGTPQAAPALAGAGTSTTPNTGGTGMSLIDQARESLGQADEKATHIRGALAQAVLDAEANVVLLSQVSQESQTATEIANTYQQVVEQVQQALQMVQHATDLTEGYAASLHS</sequence>
<dbReference type="Proteomes" id="UP000674084">
    <property type="component" value="Unassembled WGS sequence"/>
</dbReference>
<evidence type="ECO:0000313" key="4">
    <source>
        <dbReference type="Proteomes" id="UP000674084"/>
    </source>
</evidence>
<feature type="compositionally biased region" description="Polar residues" evidence="2">
    <location>
        <begin position="232"/>
        <end position="248"/>
    </location>
</feature>
<dbReference type="SUPFAM" id="SSF140990">
    <property type="entry name" value="FtsH protease domain-like"/>
    <property type="match status" value="1"/>
</dbReference>
<dbReference type="RefSeq" id="WP_210970014.1">
    <property type="nucleotide sequence ID" value="NZ_JAGPXE010000004.1"/>
</dbReference>